<keyword evidence="4" id="KW-0460">Magnesium</keyword>
<dbReference type="GO" id="GO:0016868">
    <property type="term" value="F:intramolecular phosphotransferase activity"/>
    <property type="evidence" value="ECO:0007669"/>
    <property type="project" value="InterPro"/>
</dbReference>
<dbReference type="GO" id="GO:0046872">
    <property type="term" value="F:metal ion binding"/>
    <property type="evidence" value="ECO:0007669"/>
    <property type="project" value="UniProtKB-KW"/>
</dbReference>
<dbReference type="SUPFAM" id="SSF53738">
    <property type="entry name" value="Phosphoglucomutase, first 3 domains"/>
    <property type="match status" value="1"/>
</dbReference>
<evidence type="ECO:0000256" key="1">
    <source>
        <dbReference type="ARBA" id="ARBA00001946"/>
    </source>
</evidence>
<dbReference type="InterPro" id="IPR016055">
    <property type="entry name" value="A-D-PHexomutase_a/b/a-I/II/III"/>
</dbReference>
<evidence type="ECO:0000256" key="4">
    <source>
        <dbReference type="ARBA" id="ARBA00022842"/>
    </source>
</evidence>
<keyword evidence="5" id="KW-0413">Isomerase</keyword>
<proteinExistence type="predicted"/>
<name>A0A517R5P5_9PLAN</name>
<reference evidence="6 7" key="1">
    <citation type="submission" date="2019-02" db="EMBL/GenBank/DDBJ databases">
        <title>Deep-cultivation of Planctomycetes and their phenomic and genomic characterization uncovers novel biology.</title>
        <authorList>
            <person name="Wiegand S."/>
            <person name="Jogler M."/>
            <person name="Boedeker C."/>
            <person name="Pinto D."/>
            <person name="Vollmers J."/>
            <person name="Rivas-Marin E."/>
            <person name="Kohn T."/>
            <person name="Peeters S.H."/>
            <person name="Heuer A."/>
            <person name="Rast P."/>
            <person name="Oberbeckmann S."/>
            <person name="Bunk B."/>
            <person name="Jeske O."/>
            <person name="Meyerdierks A."/>
            <person name="Storesund J.E."/>
            <person name="Kallscheuer N."/>
            <person name="Luecker S."/>
            <person name="Lage O.M."/>
            <person name="Pohl T."/>
            <person name="Merkel B.J."/>
            <person name="Hornburger P."/>
            <person name="Mueller R.-W."/>
            <person name="Bruemmer F."/>
            <person name="Labrenz M."/>
            <person name="Spormann A.M."/>
            <person name="Op den Camp H."/>
            <person name="Overmann J."/>
            <person name="Amann R."/>
            <person name="Jetten M.S.M."/>
            <person name="Mascher T."/>
            <person name="Medema M.H."/>
            <person name="Devos D.P."/>
            <person name="Kaster A.-K."/>
            <person name="Ovreas L."/>
            <person name="Rohde M."/>
            <person name="Galperin M.Y."/>
            <person name="Jogler C."/>
        </authorList>
    </citation>
    <scope>NUCLEOTIDE SEQUENCE [LARGE SCALE GENOMIC DNA]</scope>
    <source>
        <strain evidence="6 7">Pan189</strain>
    </source>
</reference>
<evidence type="ECO:0000256" key="3">
    <source>
        <dbReference type="ARBA" id="ARBA00022723"/>
    </source>
</evidence>
<evidence type="ECO:0000256" key="2">
    <source>
        <dbReference type="ARBA" id="ARBA00022553"/>
    </source>
</evidence>
<gene>
    <name evidence="6" type="ORF">Pan189_36170</name>
</gene>
<organism evidence="6 7">
    <name type="scientific">Stratiformator vulcanicus</name>
    <dbReference type="NCBI Taxonomy" id="2527980"/>
    <lineage>
        <taxon>Bacteria</taxon>
        <taxon>Pseudomonadati</taxon>
        <taxon>Planctomycetota</taxon>
        <taxon>Planctomycetia</taxon>
        <taxon>Planctomycetales</taxon>
        <taxon>Planctomycetaceae</taxon>
        <taxon>Stratiformator</taxon>
    </lineage>
</organism>
<dbReference type="Gene3D" id="3.40.120.10">
    <property type="entry name" value="Alpha-D-Glucose-1,6-Bisphosphate, subunit A, domain 3"/>
    <property type="match status" value="2"/>
</dbReference>
<comment type="cofactor">
    <cofactor evidence="1">
        <name>Mg(2+)</name>
        <dbReference type="ChEBI" id="CHEBI:18420"/>
    </cofactor>
</comment>
<dbReference type="AlphaFoldDB" id="A0A517R5P5"/>
<dbReference type="GO" id="GO:0005975">
    <property type="term" value="P:carbohydrate metabolic process"/>
    <property type="evidence" value="ECO:0007669"/>
    <property type="project" value="InterPro"/>
</dbReference>
<dbReference type="PANTHER" id="PTHR43771">
    <property type="entry name" value="PHOSPHOMANNOMUTASE"/>
    <property type="match status" value="1"/>
</dbReference>
<sequence length="430" mass="46691">MAITDSLHREREESAEDVAEYVCPGERAAISPAVHLSRVARGYHKCRRCPHNPAIVDLNSGEAPVDQLAVDLPDDRDDRCTGLFRRDLGTAELELIAGRFAVQLHNRQEFPLASGGRTGQQPLPSVVVGYGDGPHDAEVALRLSATLRRYGCTTLSIGAVTASAMRFGVHHLDADGGVHASSGGLATGRIGVRLLDRDSFSESVESWQTSVSGLRTHEPITPTRRGGSTRSFDVTVPYSAAFLKHFRGTLGQGVAVECDSKLWLKNCRRVGDAVGLSITDPTTSGSKAFELVVDPEGERTAIHDELRNPVGSAELISLLSRDALREHPGSSIVLDWDLARKFRPLITSLGGDCVPSNSSPRSMAATIRDHRGLLGFDSTGRIWYRQDVPTADVLLVLAHLARILSRSREPLSKLLRREALLRHEPAEAMT</sequence>
<dbReference type="Proteomes" id="UP000317318">
    <property type="component" value="Chromosome"/>
</dbReference>
<dbReference type="KEGG" id="svp:Pan189_36170"/>
<evidence type="ECO:0000256" key="5">
    <source>
        <dbReference type="ARBA" id="ARBA00023235"/>
    </source>
</evidence>
<evidence type="ECO:0008006" key="8">
    <source>
        <dbReference type="Google" id="ProtNLM"/>
    </source>
</evidence>
<evidence type="ECO:0000313" key="6">
    <source>
        <dbReference type="EMBL" id="QDT39214.1"/>
    </source>
</evidence>
<keyword evidence="7" id="KW-1185">Reference proteome</keyword>
<accession>A0A517R5P5</accession>
<evidence type="ECO:0000313" key="7">
    <source>
        <dbReference type="Proteomes" id="UP000317318"/>
    </source>
</evidence>
<protein>
    <recommendedName>
        <fullName evidence="8">Alpha-D-phosphohexomutase alpha/beta/alpha domain-containing protein</fullName>
    </recommendedName>
</protein>
<keyword evidence="2" id="KW-0597">Phosphoprotein</keyword>
<keyword evidence="3" id="KW-0479">Metal-binding</keyword>
<dbReference type="PANTHER" id="PTHR43771:SF1">
    <property type="entry name" value="PHOSPHOMANNOMUTASE"/>
    <property type="match status" value="1"/>
</dbReference>
<dbReference type="EMBL" id="CP036268">
    <property type="protein sequence ID" value="QDT39214.1"/>
    <property type="molecule type" value="Genomic_DNA"/>
</dbReference>